<protein>
    <submittedName>
        <fullName evidence="1">Uncharacterized protein</fullName>
    </submittedName>
</protein>
<sequence length="52" mass="5484">MLRAGRLLTNRLCAMHIPTPDERANLYASLTPIAVLSAAPGGESPDTGGNHR</sequence>
<dbReference type="AlphaFoldDB" id="A0A024JSZ0"/>
<evidence type="ECO:0000313" key="1">
    <source>
        <dbReference type="EMBL" id="CDO86343.1"/>
    </source>
</evidence>
<reference evidence="1" key="1">
    <citation type="journal article" date="2014" name="Genome Announc.">
        <title>Draft Genome Sequence of Mycobacterium triplex DSM 44626.</title>
        <authorList>
            <person name="Sassi M."/>
            <person name="Croce O."/>
            <person name="Robert C."/>
            <person name="Raoult D."/>
            <person name="Drancourt M."/>
        </authorList>
    </citation>
    <scope>NUCLEOTIDE SEQUENCE [LARGE SCALE GENOMIC DNA]</scope>
    <source>
        <strain evidence="1">DSM 44626</strain>
    </source>
</reference>
<reference evidence="1" key="2">
    <citation type="submission" date="2014-04" db="EMBL/GenBank/DDBJ databases">
        <authorList>
            <person name="Xu Y.W."/>
            <person name="Yang Q."/>
        </authorList>
    </citation>
    <scope>NUCLEOTIDE SEQUENCE</scope>
    <source>
        <strain evidence="1">DSM 44626</strain>
    </source>
</reference>
<dbReference type="EMBL" id="HG964446">
    <property type="protein sequence ID" value="CDO86343.1"/>
    <property type="molecule type" value="Genomic_DNA"/>
</dbReference>
<dbReference type="RefSeq" id="WP_169718172.1">
    <property type="nucleotide sequence ID" value="NZ_HG964446.1"/>
</dbReference>
<dbReference type="Proteomes" id="UP000028880">
    <property type="component" value="Unassembled WGS sequence"/>
</dbReference>
<gene>
    <name evidence="1" type="ORF">BN973_00686</name>
</gene>
<name>A0A024JSZ0_9MYCO</name>
<accession>A0A024JSZ0</accession>
<dbReference type="HOGENOM" id="CLU_202533_0_0_11"/>
<proteinExistence type="predicted"/>
<organism evidence="1">
    <name type="scientific">Mycobacterium triplex</name>
    <dbReference type="NCBI Taxonomy" id="47839"/>
    <lineage>
        <taxon>Bacteria</taxon>
        <taxon>Bacillati</taxon>
        <taxon>Actinomycetota</taxon>
        <taxon>Actinomycetes</taxon>
        <taxon>Mycobacteriales</taxon>
        <taxon>Mycobacteriaceae</taxon>
        <taxon>Mycobacterium</taxon>
        <taxon>Mycobacterium simiae complex</taxon>
    </lineage>
</organism>